<name>A0A6A7C2D9_9PEZI</name>
<accession>A0A6A7C2D9</accession>
<evidence type="ECO:0000313" key="4">
    <source>
        <dbReference type="Proteomes" id="UP000799421"/>
    </source>
</evidence>
<evidence type="ECO:0000256" key="1">
    <source>
        <dbReference type="ARBA" id="ARBA00022737"/>
    </source>
</evidence>
<reference evidence="3" key="1">
    <citation type="journal article" date="2020" name="Stud. Mycol.">
        <title>101 Dothideomycetes genomes: a test case for predicting lifestyles and emergence of pathogens.</title>
        <authorList>
            <person name="Haridas S."/>
            <person name="Albert R."/>
            <person name="Binder M."/>
            <person name="Bloem J."/>
            <person name="Labutti K."/>
            <person name="Salamov A."/>
            <person name="Andreopoulos B."/>
            <person name="Baker S."/>
            <person name="Barry K."/>
            <person name="Bills G."/>
            <person name="Bluhm B."/>
            <person name="Cannon C."/>
            <person name="Castanera R."/>
            <person name="Culley D."/>
            <person name="Daum C."/>
            <person name="Ezra D."/>
            <person name="Gonzalez J."/>
            <person name="Henrissat B."/>
            <person name="Kuo A."/>
            <person name="Liang C."/>
            <person name="Lipzen A."/>
            <person name="Lutzoni F."/>
            <person name="Magnuson J."/>
            <person name="Mondo S."/>
            <person name="Nolan M."/>
            <person name="Ohm R."/>
            <person name="Pangilinan J."/>
            <person name="Park H.-J."/>
            <person name="Ramirez L."/>
            <person name="Alfaro M."/>
            <person name="Sun H."/>
            <person name="Tritt A."/>
            <person name="Yoshinaga Y."/>
            <person name="Zwiers L.-H."/>
            <person name="Turgeon B."/>
            <person name="Goodwin S."/>
            <person name="Spatafora J."/>
            <person name="Crous P."/>
            <person name="Grigoriev I."/>
        </authorList>
    </citation>
    <scope>NUCLEOTIDE SEQUENCE</scope>
    <source>
        <strain evidence="3">CBS 480.64</strain>
    </source>
</reference>
<dbReference type="Pfam" id="PF24883">
    <property type="entry name" value="NPHP3_N"/>
    <property type="match status" value="1"/>
</dbReference>
<gene>
    <name evidence="3" type="ORF">K470DRAFT_263828</name>
</gene>
<organism evidence="3 4">
    <name type="scientific">Piedraia hortae CBS 480.64</name>
    <dbReference type="NCBI Taxonomy" id="1314780"/>
    <lineage>
        <taxon>Eukaryota</taxon>
        <taxon>Fungi</taxon>
        <taxon>Dikarya</taxon>
        <taxon>Ascomycota</taxon>
        <taxon>Pezizomycotina</taxon>
        <taxon>Dothideomycetes</taxon>
        <taxon>Dothideomycetidae</taxon>
        <taxon>Capnodiales</taxon>
        <taxon>Piedraiaceae</taxon>
        <taxon>Piedraia</taxon>
    </lineage>
</organism>
<feature type="domain" description="Nephrocystin 3-like N-terminal" evidence="2">
    <location>
        <begin position="174"/>
        <end position="266"/>
    </location>
</feature>
<sequence length="462" mass="52201">MRKIAYHIMRLATMFDVASNAQAETLGLPWAIIRFLFIVISTFVQVAQKEQNEWILKGIETVLDTRYLLNMYIDIYSQLDATPAIGHLLEKAQAGIDQGVKGVQQTLDLSALQAASGAVYNSMDHRHANKIGELQLCLAGTRVEIRRKIVDWATAASDQRVFCYLKKPERADLQLFEPLPMSCNDIAAASHGLPPVNERPLTNQFDKLIKEPLSRYDTGRAMDIRVIVIDALDECEEWGAIGHAMTFWSKLCAHTSINLRVFVTSRSDNKVGDKLKKLEGKDLQHERLEDLQFDELRQLREKSSYTSSYDTLEDDWQGEVVINELVEICQPLFIAAFTIFRDVASNPRQRLQRWVDWLNFTGSDSLTVIYFEILEHAADLDKEWLRWFNKVVKPITLLLSPLTITAMADLLGEEGNMNGPNALISLSSGIYFPCGKGTKAGSRAAVKIYHVSFSDFLLDPSL</sequence>
<evidence type="ECO:0000313" key="3">
    <source>
        <dbReference type="EMBL" id="KAF2861189.1"/>
    </source>
</evidence>
<protein>
    <recommendedName>
        <fullName evidence="2">Nephrocystin 3-like N-terminal domain-containing protein</fullName>
    </recommendedName>
</protein>
<keyword evidence="1" id="KW-0677">Repeat</keyword>
<dbReference type="OrthoDB" id="674604at2759"/>
<dbReference type="InterPro" id="IPR056884">
    <property type="entry name" value="NPHP3-like_N"/>
</dbReference>
<evidence type="ECO:0000259" key="2">
    <source>
        <dbReference type="Pfam" id="PF24883"/>
    </source>
</evidence>
<keyword evidence="4" id="KW-1185">Reference proteome</keyword>
<dbReference type="AlphaFoldDB" id="A0A6A7C2D9"/>
<dbReference type="Proteomes" id="UP000799421">
    <property type="component" value="Unassembled WGS sequence"/>
</dbReference>
<proteinExistence type="predicted"/>
<dbReference type="EMBL" id="MU005974">
    <property type="protein sequence ID" value="KAF2861189.1"/>
    <property type="molecule type" value="Genomic_DNA"/>
</dbReference>